<comment type="similarity">
    <text evidence="2">Belongs to the bacterial solute-binding protein 1 family.</text>
</comment>
<dbReference type="EMBL" id="JACDTY010000014">
    <property type="protein sequence ID" value="MBA1143484.1"/>
    <property type="molecule type" value="Genomic_DNA"/>
</dbReference>
<evidence type="ECO:0000256" key="2">
    <source>
        <dbReference type="ARBA" id="ARBA00008520"/>
    </source>
</evidence>
<keyword evidence="4" id="KW-0574">Periplasm</keyword>
<gene>
    <name evidence="6" type="ORF">H0241_25000</name>
</gene>
<dbReference type="Proteomes" id="UP000558284">
    <property type="component" value="Unassembled WGS sequence"/>
</dbReference>
<accession>A0A838BD47</accession>
<name>A0A838BD47_9HYPH</name>
<feature type="chain" id="PRO_5033034416" evidence="5">
    <location>
        <begin position="25"/>
        <end position="422"/>
    </location>
</feature>
<dbReference type="PANTHER" id="PTHR43649:SF29">
    <property type="entry name" value="OSMOPROTECTIVE COMPOUNDS-BINDING PROTEIN GGTB"/>
    <property type="match status" value="1"/>
</dbReference>
<dbReference type="Pfam" id="PF13416">
    <property type="entry name" value="SBP_bac_8"/>
    <property type="match status" value="1"/>
</dbReference>
<organism evidence="6 7">
    <name type="scientific">Mesorhizobium neociceri</name>
    <dbReference type="NCBI Taxonomy" id="1307853"/>
    <lineage>
        <taxon>Bacteria</taxon>
        <taxon>Pseudomonadati</taxon>
        <taxon>Pseudomonadota</taxon>
        <taxon>Alphaproteobacteria</taxon>
        <taxon>Hyphomicrobiales</taxon>
        <taxon>Phyllobacteriaceae</taxon>
        <taxon>Mesorhizobium</taxon>
    </lineage>
</organism>
<reference evidence="6 7" key="1">
    <citation type="submission" date="2020-07" db="EMBL/GenBank/DDBJ databases">
        <title>Definition of the novel symbiovar canariense within Mesorhizobium novociceri, a new species of genus Mesorhizobium nodulating Cicer canariense in the Caldera de Taburiente National Park (La Palma, Canary Islands).</title>
        <authorList>
            <person name="Leon-Barrios M."/>
            <person name="Perez-Yepez J."/>
            <person name="Flores-Felix J.D."/>
            <person name="Ramirez-Baena M.H."/>
            <person name="Pulido-Suarez L."/>
            <person name="Igual J.M."/>
            <person name="Velazquez E."/>
            <person name="Peix A."/>
        </authorList>
    </citation>
    <scope>NUCLEOTIDE SEQUENCE [LARGE SCALE GENOMIC DNA]</scope>
    <source>
        <strain evidence="6 7">CCANP35</strain>
    </source>
</reference>
<keyword evidence="3" id="KW-0813">Transport</keyword>
<evidence type="ECO:0000256" key="5">
    <source>
        <dbReference type="SAM" id="SignalP"/>
    </source>
</evidence>
<dbReference type="RefSeq" id="WP_181060492.1">
    <property type="nucleotide sequence ID" value="NZ_JACDTY010000014.1"/>
</dbReference>
<proteinExistence type="inferred from homology"/>
<dbReference type="AlphaFoldDB" id="A0A838BD47"/>
<dbReference type="PANTHER" id="PTHR43649">
    <property type="entry name" value="ARABINOSE-BINDING PROTEIN-RELATED"/>
    <property type="match status" value="1"/>
</dbReference>
<dbReference type="InterPro" id="IPR006059">
    <property type="entry name" value="SBP"/>
</dbReference>
<dbReference type="InterPro" id="IPR050490">
    <property type="entry name" value="Bact_solute-bd_prot1"/>
</dbReference>
<evidence type="ECO:0000256" key="4">
    <source>
        <dbReference type="ARBA" id="ARBA00022764"/>
    </source>
</evidence>
<comment type="caution">
    <text evidence="6">The sequence shown here is derived from an EMBL/GenBank/DDBJ whole genome shotgun (WGS) entry which is preliminary data.</text>
</comment>
<evidence type="ECO:0000313" key="6">
    <source>
        <dbReference type="EMBL" id="MBA1143484.1"/>
    </source>
</evidence>
<keyword evidence="7" id="KW-1185">Reference proteome</keyword>
<evidence type="ECO:0000256" key="3">
    <source>
        <dbReference type="ARBA" id="ARBA00022448"/>
    </source>
</evidence>
<evidence type="ECO:0000313" key="7">
    <source>
        <dbReference type="Proteomes" id="UP000558284"/>
    </source>
</evidence>
<keyword evidence="5" id="KW-0732">Signal</keyword>
<protein>
    <submittedName>
        <fullName evidence="6">Carbohydrate ABC transporter substrate-binding protein</fullName>
    </submittedName>
</protein>
<sequence>MKSAMTAFAVAAAACTLVAGAAFAEPKTNLLHQWSTGSDAQAIAKLGEMFTAKGGKWEQTSIAGHTANTLAKLRADVIAGNAPPAVQLKGPEIAEWNETGMTADLDELAASEGWEKVVAPELLPVMKPTGKWVAAPMNIHRINWLWASPKVMQAAGVTEMPKTWAEFNAACDKIVASGKICISHSTADWTDSTVFEVVLYGQDIDLYRKAFVQGDVESMRSPGMVKAFEQMRLMTSKYMDPGMVGRDWDSMSALVGKGDAAFHIMGDWTIGLLTAAGFKEGTDYVCAQAPTDWGKPGFILNSDSVVFFKQKDQDYIDGQKLLASLILSADFQTVFNQAKGSIPARLDIDLSKGFNPCQQISQKDLQASIKEGTLVRSMAHNMTIPQKMRGAIMDSITEFVATPDMSAEDGANAMADAAEAQK</sequence>
<dbReference type="Gene3D" id="3.40.190.10">
    <property type="entry name" value="Periplasmic binding protein-like II"/>
    <property type="match status" value="2"/>
</dbReference>
<dbReference type="GO" id="GO:0042597">
    <property type="term" value="C:periplasmic space"/>
    <property type="evidence" value="ECO:0007669"/>
    <property type="project" value="UniProtKB-SubCell"/>
</dbReference>
<comment type="subcellular location">
    <subcellularLocation>
        <location evidence="1">Periplasm</location>
    </subcellularLocation>
</comment>
<dbReference type="PROSITE" id="PS51257">
    <property type="entry name" value="PROKAR_LIPOPROTEIN"/>
    <property type="match status" value="1"/>
</dbReference>
<feature type="signal peptide" evidence="5">
    <location>
        <begin position="1"/>
        <end position="24"/>
    </location>
</feature>
<evidence type="ECO:0000256" key="1">
    <source>
        <dbReference type="ARBA" id="ARBA00004418"/>
    </source>
</evidence>
<dbReference type="SUPFAM" id="SSF53850">
    <property type="entry name" value="Periplasmic binding protein-like II"/>
    <property type="match status" value="1"/>
</dbReference>